<accession>A0A7K0DSI2</accession>
<gene>
    <name evidence="1" type="ORF">NRB56_42600</name>
</gene>
<proteinExistence type="predicted"/>
<sequence>MISSSPAPETGPLTCPSCAWPAPTVVSAHGSARYLRCVCGRWLIEHAGVLVAVAGGSAFDTVAGRR</sequence>
<dbReference type="OrthoDB" id="3579625at2"/>
<name>A0A7K0DSI2_9NOCA</name>
<dbReference type="AlphaFoldDB" id="A0A7K0DSI2"/>
<protein>
    <submittedName>
        <fullName evidence="1">Uncharacterized protein</fullName>
    </submittedName>
</protein>
<organism evidence="1 2">
    <name type="scientific">Nocardia aurantia</name>
    <dbReference type="NCBI Taxonomy" id="2585199"/>
    <lineage>
        <taxon>Bacteria</taxon>
        <taxon>Bacillati</taxon>
        <taxon>Actinomycetota</taxon>
        <taxon>Actinomycetes</taxon>
        <taxon>Mycobacteriales</taxon>
        <taxon>Nocardiaceae</taxon>
        <taxon>Nocardia</taxon>
    </lineage>
</organism>
<evidence type="ECO:0000313" key="2">
    <source>
        <dbReference type="Proteomes" id="UP000431401"/>
    </source>
</evidence>
<dbReference type="EMBL" id="WEGI01000009">
    <property type="protein sequence ID" value="MQY28676.1"/>
    <property type="molecule type" value="Genomic_DNA"/>
</dbReference>
<dbReference type="Proteomes" id="UP000431401">
    <property type="component" value="Unassembled WGS sequence"/>
</dbReference>
<dbReference type="RefSeq" id="WP_153344824.1">
    <property type="nucleotide sequence ID" value="NZ_WEGI01000009.1"/>
</dbReference>
<keyword evidence="2" id="KW-1185">Reference proteome</keyword>
<evidence type="ECO:0000313" key="1">
    <source>
        <dbReference type="EMBL" id="MQY28676.1"/>
    </source>
</evidence>
<reference evidence="1 2" key="1">
    <citation type="submission" date="2019-10" db="EMBL/GenBank/DDBJ databases">
        <title>Nocardia macrotermitis sp. nov. and Nocardia aurantia sp. nov., isolated from the gut of fungus growing-termite Macrotermes natalensis.</title>
        <authorList>
            <person name="Benndorf R."/>
            <person name="Schwitalla J."/>
            <person name="Martin K."/>
            <person name="De Beer W."/>
            <person name="Kaster A.-K."/>
            <person name="Vollmers J."/>
            <person name="Poulsen M."/>
            <person name="Beemelmanns C."/>
        </authorList>
    </citation>
    <scope>NUCLEOTIDE SEQUENCE [LARGE SCALE GENOMIC DNA]</scope>
    <source>
        <strain evidence="1 2">RB56</strain>
    </source>
</reference>
<comment type="caution">
    <text evidence="1">The sequence shown here is derived from an EMBL/GenBank/DDBJ whole genome shotgun (WGS) entry which is preliminary data.</text>
</comment>